<sequence length="159" mass="17162">MAMKKFFVVITNPLPRNVADLAGAGNAPAGERLKFETSLEMQHIADDSLFVLGCIHPTQEAAELQHGGWRVSMCSSHAASPERWGRHPGARETFPDRSGAGSGTNVQRPCKPATADLIANRTGDGGWKESAIPVFFVYTPLSCLVHTLRIRDGGCTFRG</sequence>
<accession>Q2GTW8</accession>
<dbReference type="HOGENOM" id="CLU_1660529_0_0_1"/>
<dbReference type="RefSeq" id="XP_001226513.1">
    <property type="nucleotide sequence ID" value="XM_001226512.1"/>
</dbReference>
<dbReference type="AlphaFoldDB" id="Q2GTW8"/>
<organism evidence="2 3">
    <name type="scientific">Chaetomium globosum (strain ATCC 6205 / CBS 148.51 / DSM 1962 / NBRC 6347 / NRRL 1970)</name>
    <name type="common">Soil fungus</name>
    <dbReference type="NCBI Taxonomy" id="306901"/>
    <lineage>
        <taxon>Eukaryota</taxon>
        <taxon>Fungi</taxon>
        <taxon>Dikarya</taxon>
        <taxon>Ascomycota</taxon>
        <taxon>Pezizomycotina</taxon>
        <taxon>Sordariomycetes</taxon>
        <taxon>Sordariomycetidae</taxon>
        <taxon>Sordariales</taxon>
        <taxon>Chaetomiaceae</taxon>
        <taxon>Chaetomium</taxon>
    </lineage>
</organism>
<reference evidence="3" key="1">
    <citation type="journal article" date="2015" name="Genome Announc.">
        <title>Draft genome sequence of the cellulolytic fungus Chaetomium globosum.</title>
        <authorList>
            <person name="Cuomo C.A."/>
            <person name="Untereiner W.A."/>
            <person name="Ma L.-J."/>
            <person name="Grabherr M."/>
            <person name="Birren B.W."/>
        </authorList>
    </citation>
    <scope>NUCLEOTIDE SEQUENCE [LARGE SCALE GENOMIC DNA]</scope>
    <source>
        <strain evidence="3">ATCC 6205 / CBS 148.51 / DSM 1962 / NBRC 6347 / NRRL 1970</strain>
    </source>
</reference>
<evidence type="ECO:0000313" key="3">
    <source>
        <dbReference type="Proteomes" id="UP000001056"/>
    </source>
</evidence>
<dbReference type="EMBL" id="CH408034">
    <property type="protein sequence ID" value="EAQ84572.1"/>
    <property type="molecule type" value="Genomic_DNA"/>
</dbReference>
<dbReference type="InParanoid" id="Q2GTW8"/>
<evidence type="ECO:0000256" key="1">
    <source>
        <dbReference type="SAM" id="MobiDB-lite"/>
    </source>
</evidence>
<feature type="compositionally biased region" description="Basic and acidic residues" evidence="1">
    <location>
        <begin position="83"/>
        <end position="95"/>
    </location>
</feature>
<dbReference type="GeneID" id="4394758"/>
<dbReference type="VEuPathDB" id="FungiDB:CHGG_08586"/>
<proteinExistence type="predicted"/>
<protein>
    <submittedName>
        <fullName evidence="2">Uncharacterized protein</fullName>
    </submittedName>
</protein>
<feature type="region of interest" description="Disordered" evidence="1">
    <location>
        <begin position="80"/>
        <end position="111"/>
    </location>
</feature>
<evidence type="ECO:0000313" key="2">
    <source>
        <dbReference type="EMBL" id="EAQ84572.1"/>
    </source>
</evidence>
<keyword evidence="3" id="KW-1185">Reference proteome</keyword>
<dbReference type="Proteomes" id="UP000001056">
    <property type="component" value="Unassembled WGS sequence"/>
</dbReference>
<name>Q2GTW8_CHAGB</name>
<gene>
    <name evidence="2" type="ORF">CHGG_08586</name>
</gene>